<reference evidence="1 2" key="1">
    <citation type="submission" date="2020-10" db="EMBL/GenBank/DDBJ databases">
        <title>Sequencing the genomes of 1000 actinobacteria strains.</title>
        <authorList>
            <person name="Klenk H.-P."/>
        </authorList>
    </citation>
    <scope>NUCLEOTIDE SEQUENCE [LARGE SCALE GENOMIC DNA]</scope>
    <source>
        <strain evidence="1 2">DSM 41803</strain>
    </source>
</reference>
<gene>
    <name evidence="1" type="ORF">H4687_001019</name>
</gene>
<evidence type="ECO:0000313" key="1">
    <source>
        <dbReference type="EMBL" id="MBE1594890.1"/>
    </source>
</evidence>
<accession>A0A8I0TMQ9</accession>
<proteinExistence type="predicted"/>
<dbReference type="Proteomes" id="UP000629287">
    <property type="component" value="Unassembled WGS sequence"/>
</dbReference>
<name>A0A8I0TMQ9_9ACTN</name>
<evidence type="ECO:0000313" key="2">
    <source>
        <dbReference type="Proteomes" id="UP000629287"/>
    </source>
</evidence>
<dbReference type="GeneID" id="86825635"/>
<dbReference type="AlphaFoldDB" id="A0A8I0TMQ9"/>
<dbReference type="EMBL" id="JADBGF010000001">
    <property type="protein sequence ID" value="MBE1594890.1"/>
    <property type="molecule type" value="Genomic_DNA"/>
</dbReference>
<organism evidence="1 2">
    <name type="scientific">Streptomyces stelliscabiei</name>
    <dbReference type="NCBI Taxonomy" id="146820"/>
    <lineage>
        <taxon>Bacteria</taxon>
        <taxon>Bacillati</taxon>
        <taxon>Actinomycetota</taxon>
        <taxon>Actinomycetes</taxon>
        <taxon>Kitasatosporales</taxon>
        <taxon>Streptomycetaceae</taxon>
        <taxon>Streptomyces</taxon>
    </lineage>
</organism>
<protein>
    <submittedName>
        <fullName evidence="1">Uncharacterized protein</fullName>
    </submittedName>
</protein>
<dbReference type="RefSeq" id="WP_046917149.1">
    <property type="nucleotide sequence ID" value="NZ_JADBGF010000001.1"/>
</dbReference>
<sequence length="70" mass="7750">MGIDPLHLSRPVADRLAEIGALDYLYDGRFTPCDLLRQIAALHEAFFTRSAGKGQLRHPAPGALHRVRCP</sequence>
<keyword evidence="2" id="KW-1185">Reference proteome</keyword>
<comment type="caution">
    <text evidence="1">The sequence shown here is derived from an EMBL/GenBank/DDBJ whole genome shotgun (WGS) entry which is preliminary data.</text>
</comment>